<dbReference type="PANTHER" id="PTHR45913:SF19">
    <property type="entry name" value="LOW QUALITY PROTEIN: ZINC FINGER BED DOMAIN-CONTAINING PROTEIN 5-LIKE"/>
    <property type="match status" value="1"/>
</dbReference>
<evidence type="ECO:0000313" key="2">
    <source>
        <dbReference type="RefSeq" id="XP_025405320.1"/>
    </source>
</evidence>
<dbReference type="InterPro" id="IPR012337">
    <property type="entry name" value="RNaseH-like_sf"/>
</dbReference>
<dbReference type="AlphaFoldDB" id="A0A8B8F3Y8"/>
<organism evidence="1 2">
    <name type="scientific">Sipha flava</name>
    <name type="common">yellow sugarcane aphid</name>
    <dbReference type="NCBI Taxonomy" id="143950"/>
    <lineage>
        <taxon>Eukaryota</taxon>
        <taxon>Metazoa</taxon>
        <taxon>Ecdysozoa</taxon>
        <taxon>Arthropoda</taxon>
        <taxon>Hexapoda</taxon>
        <taxon>Insecta</taxon>
        <taxon>Pterygota</taxon>
        <taxon>Neoptera</taxon>
        <taxon>Paraneoptera</taxon>
        <taxon>Hemiptera</taxon>
        <taxon>Sternorrhyncha</taxon>
        <taxon>Aphidomorpha</taxon>
        <taxon>Aphidoidea</taxon>
        <taxon>Aphididae</taxon>
        <taxon>Sipha</taxon>
    </lineage>
</organism>
<dbReference type="OrthoDB" id="6582476at2759"/>
<keyword evidence="1" id="KW-1185">Reference proteome</keyword>
<accession>A0A8B8F3Y8</accession>
<evidence type="ECO:0000313" key="1">
    <source>
        <dbReference type="Proteomes" id="UP000694846"/>
    </source>
</evidence>
<name>A0A8B8F3Y8_9HEMI</name>
<dbReference type="RefSeq" id="XP_025405320.1">
    <property type="nucleotide sequence ID" value="XM_025549535.1"/>
</dbReference>
<dbReference type="Proteomes" id="UP000694846">
    <property type="component" value="Unplaced"/>
</dbReference>
<dbReference type="GeneID" id="112679646"/>
<gene>
    <name evidence="2" type="primary">LOC112679646</name>
</gene>
<dbReference type="SUPFAM" id="SSF53098">
    <property type="entry name" value="Ribonuclease H-like"/>
    <property type="match status" value="1"/>
</dbReference>
<dbReference type="PANTHER" id="PTHR45913">
    <property type="entry name" value="EPM2A-INTERACTING PROTEIN 1"/>
    <property type="match status" value="1"/>
</dbReference>
<protein>
    <submittedName>
        <fullName evidence="2">SCAN domain-containing protein 3-like</fullName>
    </submittedName>
</protein>
<proteinExistence type="predicted"/>
<sequence length="620" mass="71310">MDRFLLNNRKRASTLEDEEILPSTSRGETVKKRKCRKYDDSYLDFGFTSTEINGEERPLCVLCMKVLAPECMLPSKLKRHLEANHKYTIGKPRDYFIRKLKELKQEKSTFFKNASIPTNALIASYKVSYRIAKCKKPHTIAEELILPAAIDMVNIMVGESAGKLLSKVPLSNNTVSRRIHHMAEDLNDQLIEKIKEKEFGLQLDEATDNNKDAHLICYVRFIDGDDMVEDLLFCKNITASAKAQDLFDILNNFMSENMLDWIKCVGVCTDGARSMSGSYGGLQSLIRSKAPDALWTHCIIHREALAAKYLSPALNQVLECVVNVVNFIKTRPLKARFFKKLCDDMGAEHSSLLYYSNARWLSRGNVLSRTFELRQEIYIFLKEEGHKYANDFSDENFLIKLAYLCDIFEKLNALNTSLQGNNTHILKSMDKMRAFIKKLKLWRRQMNEGTSKDSFSILQQFLTSNTVEISQDMKSIFEDHLSQLVVWFEKYFKNEDIDKFAWIQDPFNSIVPSEFNSTEEESLIELSCDSSLKSKFTNMELTKFWISIKNEYPLVCEKALRVLIPFSTSYLCEAGFSAVAVIKSKYRSKINVEEEMRVAVSSLIPRFEKICSDVQAHPSH</sequence>
<reference evidence="2" key="1">
    <citation type="submission" date="2025-08" db="UniProtKB">
        <authorList>
            <consortium name="RefSeq"/>
        </authorList>
    </citation>
    <scope>IDENTIFICATION</scope>
    <source>
        <tissue evidence="2">Whole body</tissue>
    </source>
</reference>